<gene>
    <name evidence="1" type="ORF">RHIMIDRAFT_252845</name>
</gene>
<dbReference type="Proteomes" id="UP000242254">
    <property type="component" value="Unassembled WGS sequence"/>
</dbReference>
<organism evidence="1 2">
    <name type="scientific">Rhizopus microsporus ATCC 52813</name>
    <dbReference type="NCBI Taxonomy" id="1340429"/>
    <lineage>
        <taxon>Eukaryota</taxon>
        <taxon>Fungi</taxon>
        <taxon>Fungi incertae sedis</taxon>
        <taxon>Mucoromycota</taxon>
        <taxon>Mucoromycotina</taxon>
        <taxon>Mucoromycetes</taxon>
        <taxon>Mucorales</taxon>
        <taxon>Mucorineae</taxon>
        <taxon>Rhizopodaceae</taxon>
        <taxon>Rhizopus</taxon>
    </lineage>
</organism>
<evidence type="ECO:0000313" key="2">
    <source>
        <dbReference type="Proteomes" id="UP000242254"/>
    </source>
</evidence>
<proteinExistence type="predicted"/>
<accession>A0A2G4T7R7</accession>
<name>A0A2G4T7R7_RHIZD</name>
<dbReference type="GeneID" id="35441965"/>
<reference evidence="1 2" key="1">
    <citation type="journal article" date="2016" name="Proc. Natl. Acad. Sci. U.S.A.">
        <title>Lipid metabolic changes in an early divergent fungus govern the establishment of a mutualistic symbiosis with endobacteria.</title>
        <authorList>
            <person name="Lastovetsky O.A."/>
            <person name="Gaspar M.L."/>
            <person name="Mondo S.J."/>
            <person name="LaButti K.M."/>
            <person name="Sandor L."/>
            <person name="Grigoriev I.V."/>
            <person name="Henry S.A."/>
            <person name="Pawlowska T.E."/>
        </authorList>
    </citation>
    <scope>NUCLEOTIDE SEQUENCE [LARGE SCALE GENOMIC DNA]</scope>
    <source>
        <strain evidence="1 2">ATCC 52813</strain>
    </source>
</reference>
<dbReference type="RefSeq" id="XP_023470757.1">
    <property type="nucleotide sequence ID" value="XM_023610975.1"/>
</dbReference>
<dbReference type="AlphaFoldDB" id="A0A2G4T7R7"/>
<dbReference type="EMBL" id="KZ303842">
    <property type="protein sequence ID" value="PHZ17049.1"/>
    <property type="molecule type" value="Genomic_DNA"/>
</dbReference>
<keyword evidence="2" id="KW-1185">Reference proteome</keyword>
<sequence length="89" mass="10374">MALRLGTRGCRHDYGFARQGFLRIVALKEKRQDQRVRKIITIHSHMDSLLCPVVVSEEYKHRIASVRLSHCSLFVPRDLPTALSYFCQF</sequence>
<evidence type="ECO:0000313" key="1">
    <source>
        <dbReference type="EMBL" id="PHZ17049.1"/>
    </source>
</evidence>
<protein>
    <submittedName>
        <fullName evidence="1">Uncharacterized protein</fullName>
    </submittedName>
</protein>